<comment type="caution">
    <text evidence="1">The sequence shown here is derived from an EMBL/GenBank/DDBJ whole genome shotgun (WGS) entry which is preliminary data.</text>
</comment>
<dbReference type="Proteomes" id="UP000264779">
    <property type="component" value="Unassembled WGS sequence"/>
</dbReference>
<feature type="non-terminal residue" evidence="1">
    <location>
        <position position="1"/>
    </location>
</feature>
<name>A0A358DV49_9ALTE</name>
<evidence type="ECO:0000313" key="2">
    <source>
        <dbReference type="Proteomes" id="UP000264779"/>
    </source>
</evidence>
<organism evidence="1 2">
    <name type="scientific">Alteromonas australica</name>
    <dbReference type="NCBI Taxonomy" id="589873"/>
    <lineage>
        <taxon>Bacteria</taxon>
        <taxon>Pseudomonadati</taxon>
        <taxon>Pseudomonadota</taxon>
        <taxon>Gammaproteobacteria</taxon>
        <taxon>Alteromonadales</taxon>
        <taxon>Alteromonadaceae</taxon>
        <taxon>Alteromonas/Salinimonas group</taxon>
        <taxon>Alteromonas</taxon>
    </lineage>
</organism>
<reference evidence="1 2" key="1">
    <citation type="journal article" date="2018" name="Nat. Biotechnol.">
        <title>A standardized bacterial taxonomy based on genome phylogeny substantially revises the tree of life.</title>
        <authorList>
            <person name="Parks D.H."/>
            <person name="Chuvochina M."/>
            <person name="Waite D.W."/>
            <person name="Rinke C."/>
            <person name="Skarshewski A."/>
            <person name="Chaumeil P.A."/>
            <person name="Hugenholtz P."/>
        </authorList>
    </citation>
    <scope>NUCLEOTIDE SEQUENCE [LARGE SCALE GENOMIC DNA]</scope>
    <source>
        <strain evidence="1">UBA11621</strain>
    </source>
</reference>
<sequence length="176" mass="20273">KIPRTPIRSKKYPFARQVKFSQVKKWYKSLRIGESSFANSPAENAIYSLLHITTIEQQVIGVVPWIFCALESIFSTNVGRGGKQLKEQALYLLNPKVEHKRRFTQKLDRLLDLRHSFIHGGYKVPSLYQDDFNHDEFDLVEFGVVLVILSIQRLAENNWSGLTIESVISPNKISIE</sequence>
<dbReference type="EMBL" id="DONK01000014">
    <property type="protein sequence ID" value="HBU49823.1"/>
    <property type="molecule type" value="Genomic_DNA"/>
</dbReference>
<evidence type="ECO:0000313" key="1">
    <source>
        <dbReference type="EMBL" id="HBU49823.1"/>
    </source>
</evidence>
<evidence type="ECO:0008006" key="3">
    <source>
        <dbReference type="Google" id="ProtNLM"/>
    </source>
</evidence>
<protein>
    <recommendedName>
        <fullName evidence="3">Apea-like HEPN domain-containing protein</fullName>
    </recommendedName>
</protein>
<gene>
    <name evidence="1" type="ORF">DEB45_01075</name>
</gene>
<accession>A0A358DV49</accession>
<proteinExistence type="predicted"/>
<dbReference type="AlphaFoldDB" id="A0A358DV49"/>